<evidence type="ECO:0000256" key="3">
    <source>
        <dbReference type="ARBA" id="ARBA00022723"/>
    </source>
</evidence>
<dbReference type="SUPFAM" id="SSF46626">
    <property type="entry name" value="Cytochrome c"/>
    <property type="match status" value="1"/>
</dbReference>
<dbReference type="Proteomes" id="UP000319499">
    <property type="component" value="Unassembled WGS sequence"/>
</dbReference>
<name>A0A563DKM9_9FLAO</name>
<dbReference type="InterPro" id="IPR036909">
    <property type="entry name" value="Cyt_c-like_dom_sf"/>
</dbReference>
<keyword evidence="1" id="KW-0813">Transport</keyword>
<dbReference type="InterPro" id="IPR036280">
    <property type="entry name" value="Multihaem_cyt_sf"/>
</dbReference>
<gene>
    <name evidence="9" type="ORF">ETU09_00265</name>
</gene>
<accession>A0A563DKM9</accession>
<keyword evidence="3 6" id="KW-0479">Metal-binding</keyword>
<dbReference type="RefSeq" id="WP_146291119.1">
    <property type="nucleotide sequence ID" value="NZ_SELH01000010.1"/>
</dbReference>
<evidence type="ECO:0000259" key="8">
    <source>
        <dbReference type="PROSITE" id="PS51007"/>
    </source>
</evidence>
<dbReference type="GO" id="GO:0009055">
    <property type="term" value="F:electron transfer activity"/>
    <property type="evidence" value="ECO:0007669"/>
    <property type="project" value="InterPro"/>
</dbReference>
<dbReference type="Gene3D" id="1.10.760.10">
    <property type="entry name" value="Cytochrome c-like domain"/>
    <property type="match status" value="1"/>
</dbReference>
<dbReference type="SUPFAM" id="SSF48695">
    <property type="entry name" value="Multiheme cytochromes"/>
    <property type="match status" value="1"/>
</dbReference>
<evidence type="ECO:0000256" key="5">
    <source>
        <dbReference type="ARBA" id="ARBA00023004"/>
    </source>
</evidence>
<keyword evidence="5 6" id="KW-0408">Iron</keyword>
<feature type="domain" description="Cytochrome c" evidence="8">
    <location>
        <begin position="25"/>
        <end position="123"/>
    </location>
</feature>
<reference evidence="9 10" key="1">
    <citation type="submission" date="2019-02" db="EMBL/GenBank/DDBJ databases">
        <title>Apibacter muscae sp. nov.: a novel member of the house fly microbiota.</title>
        <authorList>
            <person name="Park R."/>
        </authorList>
    </citation>
    <scope>NUCLEOTIDE SEQUENCE [LARGE SCALE GENOMIC DNA]</scope>
    <source>
        <strain evidence="9 10">AL1</strain>
    </source>
</reference>
<dbReference type="PROSITE" id="PS51007">
    <property type="entry name" value="CYTC"/>
    <property type="match status" value="1"/>
</dbReference>
<keyword evidence="2 6" id="KW-0349">Heme</keyword>
<comment type="caution">
    <text evidence="9">The sequence shown here is derived from an EMBL/GenBank/DDBJ whole genome shotgun (WGS) entry which is preliminary data.</text>
</comment>
<keyword evidence="10" id="KW-1185">Reference proteome</keyword>
<dbReference type="PRINTS" id="PR00605">
    <property type="entry name" value="CYTCHROMECIC"/>
</dbReference>
<evidence type="ECO:0000256" key="4">
    <source>
        <dbReference type="ARBA" id="ARBA00022982"/>
    </source>
</evidence>
<dbReference type="InterPro" id="IPR008168">
    <property type="entry name" value="Cyt_C_IC"/>
</dbReference>
<dbReference type="PANTHER" id="PTHR39425:SF1">
    <property type="entry name" value="CYTOCHROME C7-LIKE DOMAIN-CONTAINING PROTEIN"/>
    <property type="match status" value="1"/>
</dbReference>
<dbReference type="AlphaFoldDB" id="A0A563DKM9"/>
<evidence type="ECO:0000313" key="10">
    <source>
        <dbReference type="Proteomes" id="UP000319499"/>
    </source>
</evidence>
<keyword evidence="4" id="KW-0249">Electron transport</keyword>
<evidence type="ECO:0000313" key="9">
    <source>
        <dbReference type="EMBL" id="TWP30785.1"/>
    </source>
</evidence>
<feature type="transmembrane region" description="Helical" evidence="7">
    <location>
        <begin position="147"/>
        <end position="166"/>
    </location>
</feature>
<proteinExistence type="predicted"/>
<evidence type="ECO:0000256" key="7">
    <source>
        <dbReference type="SAM" id="Phobius"/>
    </source>
</evidence>
<dbReference type="Pfam" id="PF00034">
    <property type="entry name" value="Cytochrom_C"/>
    <property type="match status" value="1"/>
</dbReference>
<dbReference type="InterPro" id="IPR009056">
    <property type="entry name" value="Cyt_c-like_dom"/>
</dbReference>
<dbReference type="EMBL" id="SELH01000010">
    <property type="protein sequence ID" value="TWP30785.1"/>
    <property type="molecule type" value="Genomic_DNA"/>
</dbReference>
<dbReference type="Gene3D" id="3.90.10.10">
    <property type="entry name" value="Cytochrome C3"/>
    <property type="match status" value="2"/>
</dbReference>
<organism evidence="9 10">
    <name type="scientific">Apibacter muscae</name>
    <dbReference type="NCBI Taxonomy" id="2509004"/>
    <lineage>
        <taxon>Bacteria</taxon>
        <taxon>Pseudomonadati</taxon>
        <taxon>Bacteroidota</taxon>
        <taxon>Flavobacteriia</taxon>
        <taxon>Flavobacteriales</taxon>
        <taxon>Weeksellaceae</taxon>
        <taxon>Apibacter</taxon>
    </lineage>
</organism>
<keyword evidence="7" id="KW-0472">Membrane</keyword>
<feature type="transmembrane region" description="Helical" evidence="7">
    <location>
        <begin position="200"/>
        <end position="220"/>
    </location>
</feature>
<dbReference type="CDD" id="cd08168">
    <property type="entry name" value="Cytochrom_C3"/>
    <property type="match status" value="1"/>
</dbReference>
<evidence type="ECO:0000256" key="6">
    <source>
        <dbReference type="PROSITE-ProRule" id="PRU00433"/>
    </source>
</evidence>
<dbReference type="GO" id="GO:0005506">
    <property type="term" value="F:iron ion binding"/>
    <property type="evidence" value="ECO:0007669"/>
    <property type="project" value="InterPro"/>
</dbReference>
<dbReference type="PANTHER" id="PTHR39425">
    <property type="entry name" value="LIPOPROTEIN CYTOCHROME C"/>
    <property type="match status" value="1"/>
</dbReference>
<evidence type="ECO:0000256" key="2">
    <source>
        <dbReference type="ARBA" id="ARBA00022617"/>
    </source>
</evidence>
<dbReference type="OrthoDB" id="9782196at2"/>
<evidence type="ECO:0000256" key="1">
    <source>
        <dbReference type="ARBA" id="ARBA00022448"/>
    </source>
</evidence>
<keyword evidence="7" id="KW-1133">Transmembrane helix</keyword>
<protein>
    <submittedName>
        <fullName evidence="9">C-type cytochrome</fullName>
    </submittedName>
</protein>
<sequence length="443" mass="50085">MNKILAVIMLVLFTGVSVFGQDLSGDSKKGETLFKANCTACHALDKKLVGPALKGIYTTLSSEGVSKEWIMKWIMNNEALRKSGDKRANDIYKEYSEAAMDVFEGRLSDQDIEDILTYVNNPPEPKVEEAQVEVSVKQNTDTDSSKLLLVSFVIIGIILIITLFKINTLVKLSTKGTELSSLESHKIKNLSEFYRKYQGFSYFIISILLIISLYGVWAWLMGIGVDKGYEPDQPIYFSHKIHAGENKIDCQVCHSGAKYGKVSEIPSLSVCMNCHRNISEYNGKYIEPGKSKEFYTGEIKKIYKHIGWDEENQKYTGKQTPVKWTRIHNMPDFVYFNHSQHVVVGEKTIIAGYNKKNPNQQIDVVCKACHGPVDTMNVVRMSNDFTMGWCIDCHRTTEVDMTNGYNAAYFDKLHEKLKLEYGQDKSTITVDAIGGIECGKCHY</sequence>
<keyword evidence="7" id="KW-0812">Transmembrane</keyword>
<dbReference type="GO" id="GO:0020037">
    <property type="term" value="F:heme binding"/>
    <property type="evidence" value="ECO:0007669"/>
    <property type="project" value="InterPro"/>
</dbReference>